<evidence type="ECO:0000313" key="3">
    <source>
        <dbReference type="Proteomes" id="UP000570166"/>
    </source>
</evidence>
<dbReference type="Pfam" id="PF08722">
    <property type="entry name" value="Tn7_TnsA-like_N"/>
    <property type="match status" value="1"/>
</dbReference>
<protein>
    <recommendedName>
        <fullName evidence="1">TnsA endonuclease N-terminal domain-containing protein</fullName>
    </recommendedName>
</protein>
<sequence length="275" mass="31606">MVRNAINLIPDRTDPAYRPSPRALRRILCGEAPIRYGDRIARITVLEHGGHRRPVIHRGSKHSRFRFTSRKTGLTQLGEGRIEEFCAYRCETDGDVVDYQCHPFEIETICPDGPFSYRPDLVLQRRDGPVELIELKRTPDDIDDPEYRERLATIREVVRRVGWRFRILYAADVYGETDEIRRQRLRNVESIFGHRSLKLSANELRTAQRLVGRGSAMTWRVLRDAVAPGDPLAGNDVVESLLARGVIVTDVDLPFHHKTVLEPVRPFRGPSLIRL</sequence>
<evidence type="ECO:0000259" key="1">
    <source>
        <dbReference type="Pfam" id="PF08722"/>
    </source>
</evidence>
<organism evidence="2 3">
    <name type="scientific">Sphingomonas chungangi</name>
    <dbReference type="NCBI Taxonomy" id="2683589"/>
    <lineage>
        <taxon>Bacteria</taxon>
        <taxon>Pseudomonadati</taxon>
        <taxon>Pseudomonadota</taxon>
        <taxon>Alphaproteobacteria</taxon>
        <taxon>Sphingomonadales</taxon>
        <taxon>Sphingomonadaceae</taxon>
        <taxon>Sphingomonas</taxon>
    </lineage>
</organism>
<feature type="domain" description="TnsA endonuclease N-terminal" evidence="1">
    <location>
        <begin position="94"/>
        <end position="168"/>
    </location>
</feature>
<keyword evidence="3" id="KW-1185">Reference proteome</keyword>
<dbReference type="RefSeq" id="WP_160362872.1">
    <property type="nucleotide sequence ID" value="NZ_JACEIB010000026.1"/>
</dbReference>
<accession>A0A838L9T9</accession>
<dbReference type="EMBL" id="JACEIB010000026">
    <property type="protein sequence ID" value="MBA2935660.1"/>
    <property type="molecule type" value="Genomic_DNA"/>
</dbReference>
<comment type="caution">
    <text evidence="2">The sequence shown here is derived from an EMBL/GenBank/DDBJ whole genome shotgun (WGS) entry which is preliminary data.</text>
</comment>
<proteinExistence type="predicted"/>
<name>A0A838L9T9_9SPHN</name>
<evidence type="ECO:0000313" key="2">
    <source>
        <dbReference type="EMBL" id="MBA2935660.1"/>
    </source>
</evidence>
<dbReference type="InterPro" id="IPR014833">
    <property type="entry name" value="TnsA_N"/>
</dbReference>
<gene>
    <name evidence="2" type="ORF">HZF05_16370</name>
</gene>
<reference evidence="2 3" key="1">
    <citation type="submission" date="2020-07" db="EMBL/GenBank/DDBJ databases">
        <authorList>
            <person name="Sun Q."/>
        </authorList>
    </citation>
    <scope>NUCLEOTIDE SEQUENCE [LARGE SCALE GENOMIC DNA]</scope>
    <source>
        <strain evidence="2 3">CGMCC 1.13654</strain>
    </source>
</reference>
<dbReference type="Proteomes" id="UP000570166">
    <property type="component" value="Unassembled WGS sequence"/>
</dbReference>
<dbReference type="AlphaFoldDB" id="A0A838L9T9"/>